<sequence>MSGKTNAQQALINEWTALQQEEEALDRGIRYLADQLKILERDERRIRYSIQLFDENERANNLELTSGHFDEGSTDQPQVNQSLPSILPPPSAQSEQMQHPEPVIVEEEEEQLATIEEESMSDEQEKIPEPKKAKEPTGRVLRSRKNKNLAK</sequence>
<accession>A0ABN7SNF6</accession>
<organism evidence="2 3">
    <name type="scientific">Oikopleura dioica</name>
    <name type="common">Tunicate</name>
    <dbReference type="NCBI Taxonomy" id="34765"/>
    <lineage>
        <taxon>Eukaryota</taxon>
        <taxon>Metazoa</taxon>
        <taxon>Chordata</taxon>
        <taxon>Tunicata</taxon>
        <taxon>Appendicularia</taxon>
        <taxon>Copelata</taxon>
        <taxon>Oikopleuridae</taxon>
        <taxon>Oikopleura</taxon>
    </lineage>
</organism>
<feature type="region of interest" description="Disordered" evidence="1">
    <location>
        <begin position="63"/>
        <end position="151"/>
    </location>
</feature>
<protein>
    <submittedName>
        <fullName evidence="2">Oidioi.mRNA.OKI2018_I69.chr1.g1435.t1.cds</fullName>
    </submittedName>
</protein>
<dbReference type="EMBL" id="OU015566">
    <property type="protein sequence ID" value="CAG5104667.1"/>
    <property type="molecule type" value="Genomic_DNA"/>
</dbReference>
<name>A0ABN7SNF6_OIKDI</name>
<evidence type="ECO:0000256" key="1">
    <source>
        <dbReference type="SAM" id="MobiDB-lite"/>
    </source>
</evidence>
<feature type="compositionally biased region" description="Basic residues" evidence="1">
    <location>
        <begin position="141"/>
        <end position="151"/>
    </location>
</feature>
<feature type="compositionally biased region" description="Basic and acidic residues" evidence="1">
    <location>
        <begin position="123"/>
        <end position="137"/>
    </location>
</feature>
<evidence type="ECO:0000313" key="3">
    <source>
        <dbReference type="Proteomes" id="UP001158576"/>
    </source>
</evidence>
<keyword evidence="3" id="KW-1185">Reference proteome</keyword>
<evidence type="ECO:0000313" key="2">
    <source>
        <dbReference type="EMBL" id="CAG5104667.1"/>
    </source>
</evidence>
<proteinExistence type="predicted"/>
<feature type="compositionally biased region" description="Acidic residues" evidence="1">
    <location>
        <begin position="104"/>
        <end position="122"/>
    </location>
</feature>
<feature type="compositionally biased region" description="Polar residues" evidence="1">
    <location>
        <begin position="74"/>
        <end position="84"/>
    </location>
</feature>
<gene>
    <name evidence="2" type="ORF">OKIOD_LOCUS10200</name>
</gene>
<reference evidence="2 3" key="1">
    <citation type="submission" date="2021-04" db="EMBL/GenBank/DDBJ databases">
        <authorList>
            <person name="Bliznina A."/>
        </authorList>
    </citation>
    <scope>NUCLEOTIDE SEQUENCE [LARGE SCALE GENOMIC DNA]</scope>
</reference>
<dbReference type="Proteomes" id="UP001158576">
    <property type="component" value="Chromosome 1"/>
</dbReference>